<proteinExistence type="predicted"/>
<comment type="caution">
    <text evidence="6">The sequence shown here is derived from an EMBL/GenBank/DDBJ whole genome shotgun (WGS) entry which is preliminary data.</text>
</comment>
<evidence type="ECO:0000256" key="1">
    <source>
        <dbReference type="ARBA" id="ARBA00012528"/>
    </source>
</evidence>
<evidence type="ECO:0000256" key="4">
    <source>
        <dbReference type="SAM" id="Phobius"/>
    </source>
</evidence>
<organism evidence="6 7">
    <name type="scientific">Chitinilyticum piscinae</name>
    <dbReference type="NCBI Taxonomy" id="2866724"/>
    <lineage>
        <taxon>Bacteria</taxon>
        <taxon>Pseudomonadati</taxon>
        <taxon>Pseudomonadota</taxon>
        <taxon>Betaproteobacteria</taxon>
        <taxon>Neisseriales</taxon>
        <taxon>Chitinibacteraceae</taxon>
        <taxon>Chitinilyticum</taxon>
    </lineage>
</organism>
<evidence type="ECO:0000259" key="5">
    <source>
        <dbReference type="PROSITE" id="PS50887"/>
    </source>
</evidence>
<dbReference type="Proteomes" id="UP000604481">
    <property type="component" value="Unassembled WGS sequence"/>
</dbReference>
<keyword evidence="7" id="KW-1185">Reference proteome</keyword>
<keyword evidence="4" id="KW-1133">Transmembrane helix</keyword>
<feature type="domain" description="GGDEF" evidence="5">
    <location>
        <begin position="252"/>
        <end position="384"/>
    </location>
</feature>
<evidence type="ECO:0000256" key="2">
    <source>
        <dbReference type="ARBA" id="ARBA00034247"/>
    </source>
</evidence>
<dbReference type="Pfam" id="PF00990">
    <property type="entry name" value="GGDEF"/>
    <property type="match status" value="1"/>
</dbReference>
<evidence type="ECO:0000313" key="7">
    <source>
        <dbReference type="Proteomes" id="UP000604481"/>
    </source>
</evidence>
<dbReference type="AlphaFoldDB" id="A0A8J7K194"/>
<feature type="transmembrane region" description="Helical" evidence="4">
    <location>
        <begin position="6"/>
        <end position="26"/>
    </location>
</feature>
<dbReference type="InterPro" id="IPR050469">
    <property type="entry name" value="Diguanylate_Cyclase"/>
</dbReference>
<dbReference type="EC" id="2.7.7.65" evidence="1"/>
<accession>A0A8J7K194</accession>
<dbReference type="GO" id="GO:0052621">
    <property type="term" value="F:diguanylate cyclase activity"/>
    <property type="evidence" value="ECO:0007669"/>
    <property type="project" value="UniProtKB-EC"/>
</dbReference>
<keyword evidence="4" id="KW-0472">Membrane</keyword>
<dbReference type="InterPro" id="IPR000160">
    <property type="entry name" value="GGDEF_dom"/>
</dbReference>
<evidence type="ECO:0000313" key="6">
    <source>
        <dbReference type="EMBL" id="MBE9608332.1"/>
    </source>
</evidence>
<feature type="transmembrane region" description="Helical" evidence="4">
    <location>
        <begin position="98"/>
        <end position="116"/>
    </location>
</feature>
<gene>
    <name evidence="6" type="ORF">INR99_03125</name>
</gene>
<evidence type="ECO:0000256" key="3">
    <source>
        <dbReference type="SAM" id="MobiDB-lite"/>
    </source>
</evidence>
<feature type="transmembrane region" description="Helical" evidence="4">
    <location>
        <begin position="63"/>
        <end position="86"/>
    </location>
</feature>
<feature type="transmembrane region" description="Helical" evidence="4">
    <location>
        <begin position="122"/>
        <end position="142"/>
    </location>
</feature>
<reference evidence="6 7" key="1">
    <citation type="submission" date="2020-10" db="EMBL/GenBank/DDBJ databases">
        <title>The genome sequence of Chitinilyticum litopenaei 4Y14.</title>
        <authorList>
            <person name="Liu Y."/>
        </authorList>
    </citation>
    <scope>NUCLEOTIDE SEQUENCE [LARGE SCALE GENOMIC DNA]</scope>
    <source>
        <strain evidence="6 7">4Y14</strain>
    </source>
</reference>
<dbReference type="PANTHER" id="PTHR45138">
    <property type="entry name" value="REGULATORY COMPONENTS OF SENSORY TRANSDUCTION SYSTEM"/>
    <property type="match status" value="1"/>
</dbReference>
<comment type="catalytic activity">
    <reaction evidence="2">
        <text>2 GTP = 3',3'-c-di-GMP + 2 diphosphate</text>
        <dbReference type="Rhea" id="RHEA:24898"/>
        <dbReference type="ChEBI" id="CHEBI:33019"/>
        <dbReference type="ChEBI" id="CHEBI:37565"/>
        <dbReference type="ChEBI" id="CHEBI:58805"/>
        <dbReference type="EC" id="2.7.7.65"/>
    </reaction>
</comment>
<dbReference type="NCBIfam" id="TIGR00254">
    <property type="entry name" value="GGDEF"/>
    <property type="match status" value="1"/>
</dbReference>
<feature type="transmembrane region" description="Helical" evidence="4">
    <location>
        <begin position="154"/>
        <end position="175"/>
    </location>
</feature>
<dbReference type="InterPro" id="IPR029787">
    <property type="entry name" value="Nucleotide_cyclase"/>
</dbReference>
<dbReference type="Gene3D" id="3.30.70.270">
    <property type="match status" value="1"/>
</dbReference>
<dbReference type="PROSITE" id="PS50887">
    <property type="entry name" value="GGDEF"/>
    <property type="match status" value="1"/>
</dbReference>
<dbReference type="RefSeq" id="WP_194114824.1">
    <property type="nucleotide sequence ID" value="NZ_JADFUA010000001.1"/>
</dbReference>
<feature type="transmembrane region" description="Helical" evidence="4">
    <location>
        <begin position="38"/>
        <end position="57"/>
    </location>
</feature>
<feature type="region of interest" description="Disordered" evidence="3">
    <location>
        <begin position="368"/>
        <end position="395"/>
    </location>
</feature>
<sequence length="415" mass="45138">MFHLDSYTVALLAVLASLLGWLALSLHAGESRHERDGAVSNLAWGMGFQFAGTALLCLQGVGLWRWCSVLAAPAFVTALLLCLAGVRRLARHAPKLDWLALMVPAALLLALVQQQLFPQPVFARMVPVLTQLPLLVLLVREIARLLAVGEISGVRRVVVSVLIAHLLAQVALVMVEQWYVAPQSAIGLPWPWLDLLVFNMGLPLGLLLLNAHLLRARLGSLVRYDALTGLLNRRGMEEQAQRELRKARKRSEKLGLIIFDLDQFRLVNERYGFAVGDAALKTFGQQLRDAAPEGGVLGRIGGNEFCLLLCLSAGGSLAPLRAKLGLQLGSVEIESGDVAVRQPCSLGWAVHGLDGHDIESLLQSARQRLRQGRQGRDTPQPATTPQAEMPPAPSYKVSAATISRLQVEHRQSPAT</sequence>
<dbReference type="PANTHER" id="PTHR45138:SF9">
    <property type="entry name" value="DIGUANYLATE CYCLASE DGCM-RELATED"/>
    <property type="match status" value="1"/>
</dbReference>
<dbReference type="CDD" id="cd01949">
    <property type="entry name" value="GGDEF"/>
    <property type="match status" value="1"/>
</dbReference>
<keyword evidence="4" id="KW-0812">Transmembrane</keyword>
<dbReference type="SUPFAM" id="SSF55073">
    <property type="entry name" value="Nucleotide cyclase"/>
    <property type="match status" value="1"/>
</dbReference>
<dbReference type="SMART" id="SM00267">
    <property type="entry name" value="GGDEF"/>
    <property type="match status" value="1"/>
</dbReference>
<feature type="transmembrane region" description="Helical" evidence="4">
    <location>
        <begin position="195"/>
        <end position="214"/>
    </location>
</feature>
<dbReference type="EMBL" id="JADFUA010000001">
    <property type="protein sequence ID" value="MBE9608332.1"/>
    <property type="molecule type" value="Genomic_DNA"/>
</dbReference>
<protein>
    <recommendedName>
        <fullName evidence="1">diguanylate cyclase</fullName>
        <ecNumber evidence="1">2.7.7.65</ecNumber>
    </recommendedName>
</protein>
<name>A0A8J7K194_9NEIS</name>
<dbReference type="InterPro" id="IPR043128">
    <property type="entry name" value="Rev_trsase/Diguanyl_cyclase"/>
</dbReference>